<comment type="cofactor">
    <cofactor evidence="1">
        <name>FAD</name>
        <dbReference type="ChEBI" id="CHEBI:57692"/>
    </cofactor>
</comment>
<proteinExistence type="inferred from homology"/>
<evidence type="ECO:0000256" key="2">
    <source>
        <dbReference type="ARBA" id="ARBA00010139"/>
    </source>
</evidence>
<dbReference type="PANTHER" id="PTHR43098">
    <property type="entry name" value="L-ORNITHINE N(5)-MONOOXYGENASE-RELATED"/>
    <property type="match status" value="1"/>
</dbReference>
<dbReference type="OrthoDB" id="66881at2759"/>
<dbReference type="Proteomes" id="UP000054321">
    <property type="component" value="Unassembled WGS sequence"/>
</dbReference>
<dbReference type="Pfam" id="PF07992">
    <property type="entry name" value="Pyr_redox_2"/>
    <property type="match status" value="1"/>
</dbReference>
<dbReference type="InterPro" id="IPR023753">
    <property type="entry name" value="FAD/NAD-binding_dom"/>
</dbReference>
<keyword evidence="4" id="KW-0274">FAD</keyword>
<evidence type="ECO:0000256" key="3">
    <source>
        <dbReference type="ARBA" id="ARBA00022630"/>
    </source>
</evidence>
<dbReference type="STRING" id="913774.A0A0C3CNZ6"/>
<protein>
    <recommendedName>
        <fullName evidence="7">FAD/NAD(P)-binding domain-containing protein</fullName>
    </recommendedName>
</protein>
<evidence type="ECO:0000313" key="8">
    <source>
        <dbReference type="EMBL" id="KIN00714.1"/>
    </source>
</evidence>
<accession>A0A0C3CNZ6</accession>
<evidence type="ECO:0000256" key="5">
    <source>
        <dbReference type="ARBA" id="ARBA00022857"/>
    </source>
</evidence>
<sequence>MSSILENHDGSVIANLQQAEIIYARERDKRIRSDGIAQYINLSNFEKLPHFAKDPWIHVDRGFPDNADLLNQQHRILIIGAGYGGLLAAVRLLQTGFSLDDILLVDAAGGFGGTWYWNRYPGLMCDVESYIYMPLLEETGYMPKHKYAAGTELRQHALNIAAQWKLDTRAVFRTTAKEMMWVDDDKCWKVELVRHCESSEQPVTIRADFVLLFSGLLNTPKLPNIPGIEQFRGHMFHTSRWDYDYTGGSPEQPALINMKDKKVAIVGTGATAIQAVPQSAKWAQHLYVVQRTPSAVDVRDNRKTDPEWWEHEVISRGKGWQRERMENYNAFLSGATDGIVDLVQDAWTSLKTYCAIIGGPSNLDPDFLSVVKSMDLTRQNRIHQRVDDLVHAETTAKYLKPWYPTWCKRPCFHDEYLQAFNNDNVSLVDTDGKGITRFTEDAIVVGENEINVDVVIFSTGFRLGVLHNPAEGAGMSIIGRAGKSMAQKWLDGVATLHGMISHDFPNLFFPGSKQGGGSPNQVYLLDQVAHHVAFVIDHSLRRAGGLQEKVSIEPSIEAEEAWSRKIMSQARAFAGVQGCTPSYINGEGAKLEDPDAIMKSLRSPPWGRGIGQFIKVVEEWRERGDLAGLEIAKAGSDLPSRKMEVSQQDVGV</sequence>
<dbReference type="InParanoid" id="A0A0C3CNZ6"/>
<dbReference type="SUPFAM" id="SSF51905">
    <property type="entry name" value="FAD/NAD(P)-binding domain"/>
    <property type="match status" value="1"/>
</dbReference>
<dbReference type="HOGENOM" id="CLU_006937_8_2_1"/>
<organism evidence="8 9">
    <name type="scientific">Oidiodendron maius (strain Zn)</name>
    <dbReference type="NCBI Taxonomy" id="913774"/>
    <lineage>
        <taxon>Eukaryota</taxon>
        <taxon>Fungi</taxon>
        <taxon>Dikarya</taxon>
        <taxon>Ascomycota</taxon>
        <taxon>Pezizomycotina</taxon>
        <taxon>Leotiomycetes</taxon>
        <taxon>Leotiomycetes incertae sedis</taxon>
        <taxon>Myxotrichaceae</taxon>
        <taxon>Oidiodendron</taxon>
    </lineage>
</organism>
<feature type="domain" description="FAD/NAD(P)-binding" evidence="7">
    <location>
        <begin position="75"/>
        <end position="296"/>
    </location>
</feature>
<comment type="similarity">
    <text evidence="2">Belongs to the FAD-binding monooxygenase family.</text>
</comment>
<evidence type="ECO:0000256" key="1">
    <source>
        <dbReference type="ARBA" id="ARBA00001974"/>
    </source>
</evidence>
<gene>
    <name evidence="8" type="ORF">OIDMADRAFT_200368</name>
</gene>
<evidence type="ECO:0000313" key="9">
    <source>
        <dbReference type="Proteomes" id="UP000054321"/>
    </source>
</evidence>
<reference evidence="9" key="2">
    <citation type="submission" date="2015-01" db="EMBL/GenBank/DDBJ databases">
        <title>Evolutionary Origins and Diversification of the Mycorrhizal Mutualists.</title>
        <authorList>
            <consortium name="DOE Joint Genome Institute"/>
            <consortium name="Mycorrhizal Genomics Consortium"/>
            <person name="Kohler A."/>
            <person name="Kuo A."/>
            <person name="Nagy L.G."/>
            <person name="Floudas D."/>
            <person name="Copeland A."/>
            <person name="Barry K.W."/>
            <person name="Cichocki N."/>
            <person name="Veneault-Fourrey C."/>
            <person name="LaButti K."/>
            <person name="Lindquist E.A."/>
            <person name="Lipzen A."/>
            <person name="Lundell T."/>
            <person name="Morin E."/>
            <person name="Murat C."/>
            <person name="Riley R."/>
            <person name="Ohm R."/>
            <person name="Sun H."/>
            <person name="Tunlid A."/>
            <person name="Henrissat B."/>
            <person name="Grigoriev I.V."/>
            <person name="Hibbett D.S."/>
            <person name="Martin F."/>
        </authorList>
    </citation>
    <scope>NUCLEOTIDE SEQUENCE [LARGE SCALE GENOMIC DNA]</scope>
    <source>
        <strain evidence="9">Zn</strain>
    </source>
</reference>
<dbReference type="Gene3D" id="3.50.50.60">
    <property type="entry name" value="FAD/NAD(P)-binding domain"/>
    <property type="match status" value="2"/>
</dbReference>
<dbReference type="EMBL" id="KN832877">
    <property type="protein sequence ID" value="KIN00714.1"/>
    <property type="molecule type" value="Genomic_DNA"/>
</dbReference>
<evidence type="ECO:0000256" key="6">
    <source>
        <dbReference type="ARBA" id="ARBA00023002"/>
    </source>
</evidence>
<dbReference type="GO" id="GO:0016491">
    <property type="term" value="F:oxidoreductase activity"/>
    <property type="evidence" value="ECO:0007669"/>
    <property type="project" value="UniProtKB-KW"/>
</dbReference>
<keyword evidence="6" id="KW-0560">Oxidoreductase</keyword>
<dbReference type="PANTHER" id="PTHR43098:SF2">
    <property type="entry name" value="FAD-BINDING MONOOXYGENASE AUSB-RELATED"/>
    <property type="match status" value="1"/>
</dbReference>
<dbReference type="InterPro" id="IPR050775">
    <property type="entry name" value="FAD-binding_Monooxygenases"/>
</dbReference>
<dbReference type="AlphaFoldDB" id="A0A0C3CNZ6"/>
<evidence type="ECO:0000256" key="4">
    <source>
        <dbReference type="ARBA" id="ARBA00022827"/>
    </source>
</evidence>
<evidence type="ECO:0000259" key="7">
    <source>
        <dbReference type="Pfam" id="PF07992"/>
    </source>
</evidence>
<dbReference type="PRINTS" id="PR00368">
    <property type="entry name" value="FADPNR"/>
</dbReference>
<keyword evidence="3" id="KW-0285">Flavoprotein</keyword>
<reference evidence="8 9" key="1">
    <citation type="submission" date="2014-04" db="EMBL/GenBank/DDBJ databases">
        <authorList>
            <consortium name="DOE Joint Genome Institute"/>
            <person name="Kuo A."/>
            <person name="Martino E."/>
            <person name="Perotto S."/>
            <person name="Kohler A."/>
            <person name="Nagy L.G."/>
            <person name="Floudas D."/>
            <person name="Copeland A."/>
            <person name="Barry K.W."/>
            <person name="Cichocki N."/>
            <person name="Veneault-Fourrey C."/>
            <person name="LaButti K."/>
            <person name="Lindquist E.A."/>
            <person name="Lipzen A."/>
            <person name="Lundell T."/>
            <person name="Morin E."/>
            <person name="Murat C."/>
            <person name="Sun H."/>
            <person name="Tunlid A."/>
            <person name="Henrissat B."/>
            <person name="Grigoriev I.V."/>
            <person name="Hibbett D.S."/>
            <person name="Martin F."/>
            <person name="Nordberg H.P."/>
            <person name="Cantor M.N."/>
            <person name="Hua S.X."/>
        </authorList>
    </citation>
    <scope>NUCLEOTIDE SEQUENCE [LARGE SCALE GENOMIC DNA]</scope>
    <source>
        <strain evidence="8 9">Zn</strain>
    </source>
</reference>
<name>A0A0C3CNZ6_OIDMZ</name>
<keyword evidence="5" id="KW-0521">NADP</keyword>
<dbReference type="InterPro" id="IPR036188">
    <property type="entry name" value="FAD/NAD-bd_sf"/>
</dbReference>
<keyword evidence="9" id="KW-1185">Reference proteome</keyword>